<proteinExistence type="predicted"/>
<sequence>MNWYRELHPVKEGKRKLRFLTTRIDGLPLFGNAKRHRNCLLVCKQGIVRAGITNGRLWWNPDYAWNGCSPKYYVGFPPLGKWVGTPDFKKVIKPSLGHDIFFQFSSLLDISYEEANHHFLLWMEEEGFSLAEHYYAIVDAAGVAYWNKNQEGLTIRYL</sequence>
<evidence type="ECO:0000313" key="2">
    <source>
        <dbReference type="EMBL" id="CAB5223918.1"/>
    </source>
</evidence>
<evidence type="ECO:0000313" key="1">
    <source>
        <dbReference type="EMBL" id="CAB4159232.1"/>
    </source>
</evidence>
<organism evidence="2">
    <name type="scientific">uncultured Caudovirales phage</name>
    <dbReference type="NCBI Taxonomy" id="2100421"/>
    <lineage>
        <taxon>Viruses</taxon>
        <taxon>Duplodnaviria</taxon>
        <taxon>Heunggongvirae</taxon>
        <taxon>Uroviricota</taxon>
        <taxon>Caudoviricetes</taxon>
        <taxon>Peduoviridae</taxon>
        <taxon>Maltschvirus</taxon>
        <taxon>Maltschvirus maltsch</taxon>
    </lineage>
</organism>
<dbReference type="EMBL" id="LR798327">
    <property type="protein sequence ID" value="CAB5223918.1"/>
    <property type="molecule type" value="Genomic_DNA"/>
</dbReference>
<accession>A0A6J7X1C2</accession>
<name>A0A6J7X1C2_9CAUD</name>
<gene>
    <name evidence="1" type="ORF">UFOVP705_62</name>
    <name evidence="2" type="ORF">UFOVP736_19</name>
</gene>
<protein>
    <submittedName>
        <fullName evidence="2">Uncharacterized protein</fullName>
    </submittedName>
</protein>
<dbReference type="EMBL" id="LR796685">
    <property type="protein sequence ID" value="CAB4159232.1"/>
    <property type="molecule type" value="Genomic_DNA"/>
</dbReference>
<reference evidence="2" key="1">
    <citation type="submission" date="2020-05" db="EMBL/GenBank/DDBJ databases">
        <authorList>
            <person name="Chiriac C."/>
            <person name="Salcher M."/>
            <person name="Ghai R."/>
            <person name="Kavagutti S V."/>
        </authorList>
    </citation>
    <scope>NUCLEOTIDE SEQUENCE</scope>
</reference>